<feature type="transmembrane region" description="Helical" evidence="1">
    <location>
        <begin position="117"/>
        <end position="138"/>
    </location>
</feature>
<comment type="caution">
    <text evidence="2">The sequence shown here is derived from an EMBL/GenBank/DDBJ whole genome shotgun (WGS) entry which is preliminary data.</text>
</comment>
<name>A0A0L8VAL2_9BACT</name>
<evidence type="ECO:0000256" key="1">
    <source>
        <dbReference type="SAM" id="Phobius"/>
    </source>
</evidence>
<reference evidence="3" key="1">
    <citation type="submission" date="2015-07" db="EMBL/GenBank/DDBJ databases">
        <title>Genome sequencing of Sunxiuqinia dokdonensis strain SK.</title>
        <authorList>
            <person name="Ahn S."/>
            <person name="Kim B.-C."/>
        </authorList>
    </citation>
    <scope>NUCLEOTIDE SEQUENCE [LARGE SCALE GENOMIC DNA]</scope>
    <source>
        <strain evidence="3">SK</strain>
    </source>
</reference>
<evidence type="ECO:0000313" key="2">
    <source>
        <dbReference type="EMBL" id="KOH45212.1"/>
    </source>
</evidence>
<keyword evidence="1" id="KW-1133">Transmembrane helix</keyword>
<accession>A0A0L8VAL2</accession>
<gene>
    <name evidence="2" type="ORF">NC99_20740</name>
</gene>
<keyword evidence="1" id="KW-0472">Membrane</keyword>
<dbReference type="STRING" id="1409788.NC99_20740"/>
<dbReference type="OrthoDB" id="1114978at2"/>
<proteinExistence type="predicted"/>
<sequence length="390" mass="44759">MTKNKNLIYNHLKKITSSRHFVKSKISCDLLNYLTEASLEGKNPKELTIGVELFGKKYEDADKQDSNIRVYIHNVRKKLKDYYAAEGKKDPVIFVLEKGKYRVRFDSPKDHRKPVRYVFLIPFIVSFAALLVLGFLYFKLSSKDKTPWKELPVWQDFAESDKPTLLVLGDYFVFSGQLPTGSVGIYRDFNINSEVEYEHLLDKNPELIHSLSKSNLTYLSKMAAFCQSHIYKVFAQTGAPIHVKLSSDLQPDDLKNNNIIFVGNYKNMGLFENVVQDLEFSFGISSSSRQFIFADDPDAAIYRPANDNNKQTDYALVINTEGYTDNRFLLFLSTQDIGNISVVDQLTNPNYLTTLLNEKLTQLDPDNFKALYKVQGINKTDLAFELIRIE</sequence>
<dbReference type="AlphaFoldDB" id="A0A0L8VAL2"/>
<keyword evidence="3" id="KW-1185">Reference proteome</keyword>
<organism evidence="2 3">
    <name type="scientific">Sunxiuqinia dokdonensis</name>
    <dbReference type="NCBI Taxonomy" id="1409788"/>
    <lineage>
        <taxon>Bacteria</taxon>
        <taxon>Pseudomonadati</taxon>
        <taxon>Bacteroidota</taxon>
        <taxon>Bacteroidia</taxon>
        <taxon>Marinilabiliales</taxon>
        <taxon>Prolixibacteraceae</taxon>
        <taxon>Sunxiuqinia</taxon>
    </lineage>
</organism>
<dbReference type="RefSeq" id="WP_053182840.1">
    <property type="nucleotide sequence ID" value="NZ_LGIA01000148.1"/>
</dbReference>
<keyword evidence="1" id="KW-0812">Transmembrane</keyword>
<dbReference type="Proteomes" id="UP000036958">
    <property type="component" value="Unassembled WGS sequence"/>
</dbReference>
<dbReference type="EMBL" id="LGIA01000148">
    <property type="protein sequence ID" value="KOH45212.1"/>
    <property type="molecule type" value="Genomic_DNA"/>
</dbReference>
<evidence type="ECO:0000313" key="3">
    <source>
        <dbReference type="Proteomes" id="UP000036958"/>
    </source>
</evidence>
<protein>
    <submittedName>
        <fullName evidence="2">Uncharacterized protein</fullName>
    </submittedName>
</protein>